<dbReference type="GO" id="GO:0140097">
    <property type="term" value="F:catalytic activity, acting on DNA"/>
    <property type="evidence" value="ECO:0007669"/>
    <property type="project" value="UniProtKB-ARBA"/>
</dbReference>
<evidence type="ECO:0000313" key="2">
    <source>
        <dbReference type="EMBL" id="PSN94213.1"/>
    </source>
</evidence>
<reference evidence="2 3" key="1">
    <citation type="submission" date="2017-04" db="EMBL/GenBank/DDBJ databases">
        <title>Novel microbial lineages endemic to geothermal iron-oxide mats fill important gaps in the evolutionary history of Archaea.</title>
        <authorList>
            <person name="Jay Z.J."/>
            <person name="Beam J.P."/>
            <person name="Dlakic M."/>
            <person name="Rusch D.B."/>
            <person name="Kozubal M.A."/>
            <person name="Inskeep W.P."/>
        </authorList>
    </citation>
    <scope>NUCLEOTIDE SEQUENCE [LARGE SCALE GENOMIC DNA]</scope>
    <source>
        <strain evidence="2">ECH_B_2</strain>
    </source>
</reference>
<feature type="domain" description="Helicase C-terminal" evidence="1">
    <location>
        <begin position="357"/>
        <end position="529"/>
    </location>
</feature>
<dbReference type="GO" id="GO:0003677">
    <property type="term" value="F:DNA binding"/>
    <property type="evidence" value="ECO:0007669"/>
    <property type="project" value="InterPro"/>
</dbReference>
<dbReference type="SMART" id="SM00487">
    <property type="entry name" value="DEXDc"/>
    <property type="match status" value="1"/>
</dbReference>
<dbReference type="InterPro" id="IPR006935">
    <property type="entry name" value="Helicase/UvrB_N"/>
</dbReference>
<dbReference type="EMBL" id="NEXH01000029">
    <property type="protein sequence ID" value="PSN94213.1"/>
    <property type="molecule type" value="Genomic_DNA"/>
</dbReference>
<dbReference type="AlphaFoldDB" id="A0A2R6B6I9"/>
<comment type="caution">
    <text evidence="2">The sequence shown here is derived from an EMBL/GenBank/DDBJ whole genome shotgun (WGS) entry which is preliminary data.</text>
</comment>
<dbReference type="InterPro" id="IPR027417">
    <property type="entry name" value="P-loop_NTPase"/>
</dbReference>
<dbReference type="Proteomes" id="UP000241284">
    <property type="component" value="Unassembled WGS sequence"/>
</dbReference>
<dbReference type="Pfam" id="PF04851">
    <property type="entry name" value="ResIII"/>
    <property type="match status" value="1"/>
</dbReference>
<dbReference type="GO" id="GO:0016787">
    <property type="term" value="F:hydrolase activity"/>
    <property type="evidence" value="ECO:0007669"/>
    <property type="project" value="InterPro"/>
</dbReference>
<evidence type="ECO:0000313" key="3">
    <source>
        <dbReference type="Proteomes" id="UP000241284"/>
    </source>
</evidence>
<sequence>MNEQTTLDGKPKGNSIELDEKIKRAVVDWRAKGYGGASDVTKRLLTYWFLEDHYDSEGRPFSFWPAQREAIEALIYVYKVAKYDSLAKLIRGFSITQVQPGSPDPWPKYAFKMATGSGKTFVMELAIVWQYFNKIKDINNGLRYSSHFLVLAPNLIVFDRLKESFQDTKEIRQLPFIPPEWAAEFDVQVVLQSERTLKHGRGVIFLTNIQQLYEREEEPINPVDEYLGPKPRDESDPIANWEYLYNSLTKYDDLIVINDEAHHVHGDDLEWNKTIKRLNEGIAKGFGQGLVMQLDFSATPKDLKGILFPHIIYEYPLRQAIRDKTVKRPRIGILEKIPPPPKMTDFVLQNKAQIDVGIQNLLEAKRDFKASGKKPVLFIMTDSTKHADQVGKYLEEERGFKNRVLVIHTDTSGSITKTDLPRLREAARDIATNQYEIIVSVMMLKEGWDVRNVMVIVPLRAFTSELLPEQTLGRGLRRMFPYNQLIDEPLIVIDHPRFRQLWDAEIKKGDLEVEILSSKKVKPQINDIMVENKERFNSTLQYLS</sequence>
<dbReference type="Gene3D" id="3.40.50.300">
    <property type="entry name" value="P-loop containing nucleotide triphosphate hydrolases"/>
    <property type="match status" value="2"/>
</dbReference>
<dbReference type="SUPFAM" id="SSF52540">
    <property type="entry name" value="P-loop containing nucleoside triphosphate hydrolases"/>
    <property type="match status" value="1"/>
</dbReference>
<dbReference type="InterPro" id="IPR050742">
    <property type="entry name" value="Helicase_Restrict-Modif_Enz"/>
</dbReference>
<dbReference type="InterPro" id="IPR014001">
    <property type="entry name" value="Helicase_ATP-bd"/>
</dbReference>
<dbReference type="GO" id="GO:0005524">
    <property type="term" value="F:ATP binding"/>
    <property type="evidence" value="ECO:0007669"/>
    <property type="project" value="InterPro"/>
</dbReference>
<dbReference type="GO" id="GO:0120545">
    <property type="term" value="F:nucleic acid conformation isomerase activity"/>
    <property type="evidence" value="ECO:0007669"/>
    <property type="project" value="UniProtKB-ARBA"/>
</dbReference>
<evidence type="ECO:0000259" key="1">
    <source>
        <dbReference type="PROSITE" id="PS51194"/>
    </source>
</evidence>
<proteinExistence type="predicted"/>
<dbReference type="GO" id="GO:0005829">
    <property type="term" value="C:cytosol"/>
    <property type="evidence" value="ECO:0007669"/>
    <property type="project" value="TreeGrafter"/>
</dbReference>
<accession>A0A2R6B6I9</accession>
<dbReference type="PROSITE" id="PS51194">
    <property type="entry name" value="HELICASE_CTER"/>
    <property type="match status" value="1"/>
</dbReference>
<organism evidence="2 3">
    <name type="scientific">Candidatus Marsarchaeota G2 archaeon ECH_B_2</name>
    <dbReference type="NCBI Taxonomy" id="1978160"/>
    <lineage>
        <taxon>Archaea</taxon>
        <taxon>Candidatus Marsarchaeota</taxon>
        <taxon>Candidatus Marsarchaeota group 2</taxon>
    </lineage>
</organism>
<protein>
    <recommendedName>
        <fullName evidence="1">Helicase C-terminal domain-containing protein</fullName>
    </recommendedName>
</protein>
<gene>
    <name evidence="2" type="ORF">B9Q06_10000</name>
</gene>
<name>A0A2R6B6I9_9ARCH</name>
<dbReference type="PANTHER" id="PTHR47396:SF1">
    <property type="entry name" value="ATP-DEPENDENT HELICASE IRC3-RELATED"/>
    <property type="match status" value="1"/>
</dbReference>
<dbReference type="PANTHER" id="PTHR47396">
    <property type="entry name" value="TYPE I RESTRICTION ENZYME ECOKI R PROTEIN"/>
    <property type="match status" value="1"/>
</dbReference>
<dbReference type="InterPro" id="IPR001650">
    <property type="entry name" value="Helicase_C-like"/>
</dbReference>